<dbReference type="RefSeq" id="WP_218391617.1">
    <property type="nucleotide sequence ID" value="NZ_JAHUZE010000001.1"/>
</dbReference>
<evidence type="ECO:0000313" key="1">
    <source>
        <dbReference type="EMBL" id="MBV7378486.1"/>
    </source>
</evidence>
<accession>A0ABS6SZT4</accession>
<keyword evidence="2" id="KW-1185">Reference proteome</keyword>
<proteinExistence type="predicted"/>
<protein>
    <recommendedName>
        <fullName evidence="3">GIY-YIG nuclease family protein</fullName>
    </recommendedName>
</protein>
<dbReference type="Proteomes" id="UP000756530">
    <property type="component" value="Unassembled WGS sequence"/>
</dbReference>
<name>A0ABS6SZT4_9RHOB</name>
<reference evidence="1 2" key="1">
    <citation type="submission" date="2021-05" db="EMBL/GenBank/DDBJ databases">
        <title>Culturable bacteria isolated from Daya Bay.</title>
        <authorList>
            <person name="Zheng W."/>
            <person name="Yu S."/>
            <person name="Huang Y."/>
        </authorList>
    </citation>
    <scope>NUCLEOTIDE SEQUENCE [LARGE SCALE GENOMIC DNA]</scope>
    <source>
        <strain evidence="1 2">DP4N28-5</strain>
    </source>
</reference>
<gene>
    <name evidence="1" type="ORF">KJP28_06075</name>
</gene>
<sequence length="107" mass="12205">MDKTDRRKARDAWKERKADWAIMAVRIGDGVWLKLVSDPAAFERRMGFTMRTGSAPLPDMAEAYHVVGTVEIELVERLDPELSDMARDTEAEARMAHWKEVLGAKVF</sequence>
<comment type="caution">
    <text evidence="1">The sequence shown here is derived from an EMBL/GenBank/DDBJ whole genome shotgun (WGS) entry which is preliminary data.</text>
</comment>
<organism evidence="1 2">
    <name type="scientific">Maritimibacter dapengensis</name>
    <dbReference type="NCBI Taxonomy" id="2836868"/>
    <lineage>
        <taxon>Bacteria</taxon>
        <taxon>Pseudomonadati</taxon>
        <taxon>Pseudomonadota</taxon>
        <taxon>Alphaproteobacteria</taxon>
        <taxon>Rhodobacterales</taxon>
        <taxon>Roseobacteraceae</taxon>
        <taxon>Maritimibacter</taxon>
    </lineage>
</organism>
<dbReference type="EMBL" id="JAHUZE010000001">
    <property type="protein sequence ID" value="MBV7378486.1"/>
    <property type="molecule type" value="Genomic_DNA"/>
</dbReference>
<evidence type="ECO:0000313" key="2">
    <source>
        <dbReference type="Proteomes" id="UP000756530"/>
    </source>
</evidence>
<evidence type="ECO:0008006" key="3">
    <source>
        <dbReference type="Google" id="ProtNLM"/>
    </source>
</evidence>